<accession>A0A1X0K6V1</accession>
<gene>
    <name evidence="1" type="ORF">BST44_22780</name>
</gene>
<dbReference type="InterPro" id="IPR006448">
    <property type="entry name" value="Phage_term_ssu_P27"/>
</dbReference>
<dbReference type="Pfam" id="PF05119">
    <property type="entry name" value="Terminase_4"/>
    <property type="match status" value="1"/>
</dbReference>
<evidence type="ECO:0008006" key="3">
    <source>
        <dbReference type="Google" id="ProtNLM"/>
    </source>
</evidence>
<dbReference type="EMBL" id="MVIJ01000044">
    <property type="protein sequence ID" value="ORB70858.1"/>
    <property type="molecule type" value="Genomic_DNA"/>
</dbReference>
<evidence type="ECO:0000313" key="1">
    <source>
        <dbReference type="EMBL" id="ORB70858.1"/>
    </source>
</evidence>
<name>A0A1X0K6V1_MYCSC</name>
<comment type="caution">
    <text evidence="1">The sequence shown here is derived from an EMBL/GenBank/DDBJ whole genome shotgun (WGS) entry which is preliminary data.</text>
</comment>
<proteinExistence type="predicted"/>
<dbReference type="Proteomes" id="UP000192601">
    <property type="component" value="Unassembled WGS sequence"/>
</dbReference>
<organism evidence="1 2">
    <name type="scientific">Mycobacterium scrofulaceum</name>
    <dbReference type="NCBI Taxonomy" id="1783"/>
    <lineage>
        <taxon>Bacteria</taxon>
        <taxon>Bacillati</taxon>
        <taxon>Actinomycetota</taxon>
        <taxon>Actinomycetes</taxon>
        <taxon>Mycobacteriales</taxon>
        <taxon>Mycobacteriaceae</taxon>
        <taxon>Mycobacterium</taxon>
    </lineage>
</organism>
<dbReference type="STRING" id="1783.BST44_22780"/>
<dbReference type="OrthoDB" id="4733156at2"/>
<reference evidence="1 2" key="1">
    <citation type="submission" date="2017-02" db="EMBL/GenBank/DDBJ databases">
        <title>The new phylogeny of genus Mycobacterium.</title>
        <authorList>
            <person name="Tortoli E."/>
            <person name="Trovato A."/>
            <person name="Cirillo D.M."/>
        </authorList>
    </citation>
    <scope>NUCLEOTIDE SEQUENCE [LARGE SCALE GENOMIC DNA]</scope>
    <source>
        <strain evidence="1 2">DSM 43992</strain>
    </source>
</reference>
<keyword evidence="2" id="KW-1185">Reference proteome</keyword>
<dbReference type="AlphaFoldDB" id="A0A1X0K6V1"/>
<evidence type="ECO:0000313" key="2">
    <source>
        <dbReference type="Proteomes" id="UP000192601"/>
    </source>
</evidence>
<protein>
    <recommendedName>
        <fullName evidence="3">Terminase</fullName>
    </recommendedName>
</protein>
<sequence length="119" mass="13480">MHLEFNPPVPLSITARKTWDRHAQRIYSEGRWPIVNQDMLVVFCQTLELYEQCKAEIDAHGVLVQGRTTRELVRNPALTPLNQARASLVHLARAVPLVDPKPAHESAAFDAYLDELLAE</sequence>